<keyword evidence="3" id="KW-1185">Reference proteome</keyword>
<proteinExistence type="predicted"/>
<evidence type="ECO:0000313" key="3">
    <source>
        <dbReference type="Proteomes" id="UP000032049"/>
    </source>
</evidence>
<accession>A0A0D0FAQ1</accession>
<keyword evidence="1" id="KW-0732">Signal</keyword>
<dbReference type="Proteomes" id="UP000032049">
    <property type="component" value="Unassembled WGS sequence"/>
</dbReference>
<sequence>MKLRFNITGLLLTFLTFGSSAQNLTRFVVPAGYVKVLEARGDLDKDGVDELVYAYNTDKKEDDAGFFRTLYICKTVNGETRLWKKNTSVLWKSKDCGFCIDKGVDLSMSIKNNTLLVKQTFNHNSRHYSTYQNIFRFQNKDWFLIGSTYNDYDTCDFDFKYDINFSTGMVNIAENYGDCDEGKKIPENRFWSFKYPFKSIPKMDGFTAGKTELKVPDAKKFFYY</sequence>
<comment type="caution">
    <text evidence="2">The sequence shown here is derived from an EMBL/GenBank/DDBJ whole genome shotgun (WGS) entry which is preliminary data.</text>
</comment>
<name>A0A0D0FAQ1_9SPHI</name>
<dbReference type="AlphaFoldDB" id="A0A0D0FAQ1"/>
<dbReference type="STRING" id="1503925.TH53_00925"/>
<reference evidence="2 3" key="1">
    <citation type="submission" date="2015-01" db="EMBL/GenBank/DDBJ databases">
        <title>Draft genome sequence of Pedobacter sp. NL19 isolated from sludge of an effluent treatment pond in an abandoned uranium mine.</title>
        <authorList>
            <person name="Santos T."/>
            <person name="Caetano T."/>
            <person name="Covas C."/>
            <person name="Cruz A."/>
            <person name="Mendo S."/>
        </authorList>
    </citation>
    <scope>NUCLEOTIDE SEQUENCE [LARGE SCALE GENOMIC DNA]</scope>
    <source>
        <strain evidence="2 3">NL19</strain>
    </source>
</reference>
<evidence type="ECO:0000313" key="2">
    <source>
        <dbReference type="EMBL" id="KIO78903.1"/>
    </source>
</evidence>
<protein>
    <recommendedName>
        <fullName evidence="4">VCBS repeat-containing protein</fullName>
    </recommendedName>
</protein>
<dbReference type="RefSeq" id="WP_041877500.1">
    <property type="nucleotide sequence ID" value="NZ_CP157278.1"/>
</dbReference>
<dbReference type="EMBL" id="JXRA01000005">
    <property type="protein sequence ID" value="KIO78903.1"/>
    <property type="molecule type" value="Genomic_DNA"/>
</dbReference>
<evidence type="ECO:0008006" key="4">
    <source>
        <dbReference type="Google" id="ProtNLM"/>
    </source>
</evidence>
<dbReference type="OrthoDB" id="86940at2"/>
<feature type="signal peptide" evidence="1">
    <location>
        <begin position="1"/>
        <end position="21"/>
    </location>
</feature>
<feature type="chain" id="PRO_5002226787" description="VCBS repeat-containing protein" evidence="1">
    <location>
        <begin position="22"/>
        <end position="224"/>
    </location>
</feature>
<evidence type="ECO:0000256" key="1">
    <source>
        <dbReference type="SAM" id="SignalP"/>
    </source>
</evidence>
<gene>
    <name evidence="2" type="ORF">TH53_00925</name>
</gene>
<organism evidence="2 3">
    <name type="scientific">Pedobacter lusitanus</name>
    <dbReference type="NCBI Taxonomy" id="1503925"/>
    <lineage>
        <taxon>Bacteria</taxon>
        <taxon>Pseudomonadati</taxon>
        <taxon>Bacteroidota</taxon>
        <taxon>Sphingobacteriia</taxon>
        <taxon>Sphingobacteriales</taxon>
        <taxon>Sphingobacteriaceae</taxon>
        <taxon>Pedobacter</taxon>
    </lineage>
</organism>